<organism evidence="2 3">
    <name type="scientific">Petrolisthes manimaculis</name>
    <dbReference type="NCBI Taxonomy" id="1843537"/>
    <lineage>
        <taxon>Eukaryota</taxon>
        <taxon>Metazoa</taxon>
        <taxon>Ecdysozoa</taxon>
        <taxon>Arthropoda</taxon>
        <taxon>Crustacea</taxon>
        <taxon>Multicrustacea</taxon>
        <taxon>Malacostraca</taxon>
        <taxon>Eumalacostraca</taxon>
        <taxon>Eucarida</taxon>
        <taxon>Decapoda</taxon>
        <taxon>Pleocyemata</taxon>
        <taxon>Anomura</taxon>
        <taxon>Galatheoidea</taxon>
        <taxon>Porcellanidae</taxon>
        <taxon>Petrolisthes</taxon>
    </lineage>
</organism>
<sequence length="261" mass="29874">MIIFGLLLLAWPALSCWPAYVQQAVDQSDLVLTAKVLHLGSRRGHGINRVYELVRLEVKSFMKGEDVFRNHHLRERSHHLRNSSHHLRDRNHHLRDRSHHLRDINHHLRVRNHHLRDTNLEGDEEATFLESPDTSSSSTLHLSTPNTLWVDGVSASGTCSGRVRVRDVQLFFIKVKTRAEVRRGHHHQHQEEEAPVFYKVASQPVKVTLEMLRMTEAAASTTKQGMGPCEVDPSLAYKPSPSLFIIHLDAQKRDRHSSAPP</sequence>
<reference evidence="2" key="1">
    <citation type="submission" date="2023-11" db="EMBL/GenBank/DDBJ databases">
        <title>Genome assemblies of two species of porcelain crab, Petrolisthes cinctipes and Petrolisthes manimaculis (Anomura: Porcellanidae).</title>
        <authorList>
            <person name="Angst P."/>
        </authorList>
    </citation>
    <scope>NUCLEOTIDE SEQUENCE</scope>
    <source>
        <strain evidence="2">PB745_02</strain>
        <tissue evidence="2">Gill</tissue>
    </source>
</reference>
<name>A0AAE1U380_9EUCA</name>
<accession>A0AAE1U380</accession>
<feature type="signal peptide" evidence="1">
    <location>
        <begin position="1"/>
        <end position="15"/>
    </location>
</feature>
<dbReference type="EMBL" id="JAWZYT010002420">
    <property type="protein sequence ID" value="KAK4304474.1"/>
    <property type="molecule type" value="Genomic_DNA"/>
</dbReference>
<gene>
    <name evidence="2" type="ORF">Pmani_023568</name>
</gene>
<protein>
    <submittedName>
        <fullName evidence="2">Uncharacterized protein</fullName>
    </submittedName>
</protein>
<keyword evidence="1" id="KW-0732">Signal</keyword>
<proteinExistence type="predicted"/>
<comment type="caution">
    <text evidence="2">The sequence shown here is derived from an EMBL/GenBank/DDBJ whole genome shotgun (WGS) entry which is preliminary data.</text>
</comment>
<feature type="chain" id="PRO_5041964847" evidence="1">
    <location>
        <begin position="16"/>
        <end position="261"/>
    </location>
</feature>
<dbReference type="InterPro" id="IPR008993">
    <property type="entry name" value="TIMP-like_OB-fold"/>
</dbReference>
<dbReference type="Gene3D" id="2.40.50.120">
    <property type="match status" value="1"/>
</dbReference>
<keyword evidence="3" id="KW-1185">Reference proteome</keyword>
<evidence type="ECO:0000313" key="2">
    <source>
        <dbReference type="EMBL" id="KAK4304474.1"/>
    </source>
</evidence>
<dbReference type="AlphaFoldDB" id="A0AAE1U380"/>
<dbReference type="Proteomes" id="UP001292094">
    <property type="component" value="Unassembled WGS sequence"/>
</dbReference>
<evidence type="ECO:0000313" key="3">
    <source>
        <dbReference type="Proteomes" id="UP001292094"/>
    </source>
</evidence>
<evidence type="ECO:0000256" key="1">
    <source>
        <dbReference type="SAM" id="SignalP"/>
    </source>
</evidence>